<evidence type="ECO:0008006" key="7">
    <source>
        <dbReference type="Google" id="ProtNLM"/>
    </source>
</evidence>
<dbReference type="Pfam" id="PF13032">
    <property type="entry name" value="RNaseH_pPIWI_RE"/>
    <property type="match status" value="1"/>
</dbReference>
<dbReference type="Pfam" id="PF13111">
    <property type="entry name" value="pPIWI_RE_X"/>
    <property type="match status" value="1"/>
</dbReference>
<feature type="region of interest" description="Disordered" evidence="1">
    <location>
        <begin position="853"/>
        <end position="882"/>
    </location>
</feature>
<protein>
    <recommendedName>
        <fullName evidence="7">DUF3893 domain-containing protein</fullName>
    </recommendedName>
</protein>
<evidence type="ECO:0000313" key="5">
    <source>
        <dbReference type="EMBL" id="ATL67370.1"/>
    </source>
</evidence>
<dbReference type="AlphaFoldDB" id="A0A291RJA0"/>
<dbReference type="EMBL" id="CP023778">
    <property type="protein sequence ID" value="ATL67370.1"/>
    <property type="molecule type" value="Genomic_DNA"/>
</dbReference>
<dbReference type="Pfam" id="PF18157">
    <property type="entry name" value="MID_pPIWI_RE"/>
    <property type="match status" value="1"/>
</dbReference>
<dbReference type="KEGG" id="ntp:CRH09_15360"/>
<dbReference type="InterPro" id="IPR025085">
    <property type="entry name" value="pPIWI_RE_X"/>
</dbReference>
<organism evidence="5 6">
    <name type="scientific">Nocardia terpenica</name>
    <dbReference type="NCBI Taxonomy" id="455432"/>
    <lineage>
        <taxon>Bacteria</taxon>
        <taxon>Bacillati</taxon>
        <taxon>Actinomycetota</taxon>
        <taxon>Actinomycetes</taxon>
        <taxon>Mycobacteriales</taxon>
        <taxon>Nocardiaceae</taxon>
        <taxon>Nocardia</taxon>
    </lineage>
</organism>
<proteinExistence type="predicted"/>
<reference evidence="5 6" key="1">
    <citation type="submission" date="2017-10" db="EMBL/GenBank/DDBJ databases">
        <title>Comparative genomics between pathogenic Norcardia.</title>
        <authorList>
            <person name="Zeng L."/>
        </authorList>
    </citation>
    <scope>NUCLEOTIDE SEQUENCE [LARGE SCALE GENOMIC DNA]</scope>
    <source>
        <strain evidence="5 6">NC_YFY_NT001</strain>
    </source>
</reference>
<gene>
    <name evidence="5" type="ORF">CRH09_15360</name>
</gene>
<feature type="domain" description="Prokaryotic pPIWI-RE MID" evidence="4">
    <location>
        <begin position="432"/>
        <end position="566"/>
    </location>
</feature>
<accession>A0A291RJA0</accession>
<sequence>MPDHRQAKIKQVPIRRLNSALRTVAPDLITVGAETSFDDTKPWLYADADYPVPVLISLIYAWLRDLQPDPKMNAMFRDTVERLDLKSLQWESEHVNLLEHVVSPGGTNLPADRLYRLLPEFLAERIAALPDYEYCGKKVSFTRVAVDSRANGAELMSWPPIAHQTEKIGTWHYSAIIRVSLKTVPFSETPRIHLSTGIRRWVKGKIFLPRKSGVSTYMLTRSPLVRDGLTPTRFAVATLEYDRFGREAAWRQGGPEGLLSTISAIDNLPSPGVFRKEPETWLKGRDGLTAAAAYHTRMGWHPIGAGLMPSERRRLTEWAAQALEPLFEPAPELQRSSIKWQNPKRSLKDKVSTPNKATEEQARDIAQVNEGIAKKNALARRALTVEALPESSLVVYLLYQKDATRDHIIAAAEKSLGLEGYCTDSEPCLQAWRTPDLSLRIHIRQIAGLGAPLGGIKALRRSDELNEAISDRRSAVSLFLNALADDVAESAHLVIAELEGKKEFEAPTTDPKFAIRLGCADVKMVSQFIRPRDLDTPDEKDDSQFRAAAAWGDGLRQVGIRFIPAHTLPADAIPEKLNQVAFWMVKRQSTERLRSSQFTPVAILIRPSQNCILGRTADMDQWVPYPELLTSLTGIVPAAEEKTVEDQTALAASFIQKTLYGLRGQPTLVVTHAQNSRSRWPWLLNSGLVQDRIQLGNGTIQRLALQGKQLRIARIATGDRDETPQWWAKASTSDSGGISKGLWISSDVANNQDNRVFYSTTDKSSTHSVAVESTKLTPRINSKGKLEIKPTVNAWNPDLLEITLVGLQPGDDAEQWAMYLHQQRFSDDYRDGLKLPLIMHLAELTSHYALPHESSDELGTELPSDDDSTATDTDNGEQAACL</sequence>
<dbReference type="InterPro" id="IPR040496">
    <property type="entry name" value="MID_pPIWI_RE"/>
</dbReference>
<name>A0A291RJA0_9NOCA</name>
<evidence type="ECO:0000259" key="4">
    <source>
        <dbReference type="Pfam" id="PF18157"/>
    </source>
</evidence>
<dbReference type="Proteomes" id="UP000221961">
    <property type="component" value="Chromosome"/>
</dbReference>
<feature type="compositionally biased region" description="Acidic residues" evidence="1">
    <location>
        <begin position="856"/>
        <end position="869"/>
    </location>
</feature>
<evidence type="ECO:0000259" key="2">
    <source>
        <dbReference type="Pfam" id="PF13032"/>
    </source>
</evidence>
<feature type="domain" description="pPIWI-RE RNaseH" evidence="2">
    <location>
        <begin position="580"/>
        <end position="851"/>
    </location>
</feature>
<feature type="domain" description="pPIWI-RE module N-terminal" evidence="3">
    <location>
        <begin position="7"/>
        <end position="373"/>
    </location>
</feature>
<dbReference type="InterPro" id="IPR024996">
    <property type="entry name" value="RNaseH_pPIWI_RE"/>
</dbReference>
<evidence type="ECO:0000259" key="3">
    <source>
        <dbReference type="Pfam" id="PF13111"/>
    </source>
</evidence>
<evidence type="ECO:0000256" key="1">
    <source>
        <dbReference type="SAM" id="MobiDB-lite"/>
    </source>
</evidence>
<evidence type="ECO:0000313" key="6">
    <source>
        <dbReference type="Proteomes" id="UP000221961"/>
    </source>
</evidence>